<evidence type="ECO:0000313" key="2">
    <source>
        <dbReference type="Proteomes" id="UP000829398"/>
    </source>
</evidence>
<comment type="caution">
    <text evidence="1">The sequence shown here is derived from an EMBL/GenBank/DDBJ whole genome shotgun (WGS) entry which is preliminary data.</text>
</comment>
<evidence type="ECO:0000313" key="1">
    <source>
        <dbReference type="EMBL" id="KAH9698453.1"/>
    </source>
</evidence>
<dbReference type="EMBL" id="CM039177">
    <property type="protein sequence ID" value="KAH9698453.1"/>
    <property type="molecule type" value="Genomic_DNA"/>
</dbReference>
<sequence>MAWLGFSTRRTRLIMSCVSTSTLSFLINGEAQEQDVHSIVKVKLPSQTCHDRVMWHYDRCRDYTVKSGCHIVRKWKNLTSVTSSNGSTRQFPSVYGKLGAEKCVVRLAIRLILEIMRGWFMLVGDNLGVYTNNVAAAEAKTLPCIVASTETVTGPYVEAQEATKRSKKAKRIPEMGGSGGGGECITRSSHVMEGGGSLESYRYYLSRRTVLQMLNDRGYAVPNSELTRSLTEFRFTFGDKCDLESLRLCLPLRSNPSKKMLVVYLGTEEIRTQAIRGLYGQILNKEALHGLILILQSNMNTFARKEVLKFPFKVEIFHITDLLVNVTKHILQPKHEVLSAGERDKLMKKYKIEGKQLPRMLETDAFARYYGLQKGQVVKFTYCSGIAEFLETYRRVL</sequence>
<proteinExistence type="predicted"/>
<keyword evidence="1" id="KW-0804">Transcription</keyword>
<name>A0ACB8IN78_CITSI</name>
<gene>
    <name evidence="1" type="ORF">KPL71_024014</name>
</gene>
<keyword evidence="2" id="KW-1185">Reference proteome</keyword>
<organism evidence="1 2">
    <name type="scientific">Citrus sinensis</name>
    <name type="common">Sweet orange</name>
    <name type="synonym">Citrus aurantium var. sinensis</name>
    <dbReference type="NCBI Taxonomy" id="2711"/>
    <lineage>
        <taxon>Eukaryota</taxon>
        <taxon>Viridiplantae</taxon>
        <taxon>Streptophyta</taxon>
        <taxon>Embryophyta</taxon>
        <taxon>Tracheophyta</taxon>
        <taxon>Spermatophyta</taxon>
        <taxon>Magnoliopsida</taxon>
        <taxon>eudicotyledons</taxon>
        <taxon>Gunneridae</taxon>
        <taxon>Pentapetalae</taxon>
        <taxon>rosids</taxon>
        <taxon>malvids</taxon>
        <taxon>Sapindales</taxon>
        <taxon>Rutaceae</taxon>
        <taxon>Aurantioideae</taxon>
        <taxon>Citrus</taxon>
    </lineage>
</organism>
<accession>A0ACB8IN78</accession>
<dbReference type="Proteomes" id="UP000829398">
    <property type="component" value="Chromosome 8"/>
</dbReference>
<keyword evidence="1" id="KW-0240">DNA-directed RNA polymerase</keyword>
<reference evidence="2" key="1">
    <citation type="journal article" date="2023" name="Hortic. Res.">
        <title>A chromosome-level phased genome enabling allele-level studies in sweet orange: a case study on citrus Huanglongbing tolerance.</title>
        <authorList>
            <person name="Wu B."/>
            <person name="Yu Q."/>
            <person name="Deng Z."/>
            <person name="Duan Y."/>
            <person name="Luo F."/>
            <person name="Gmitter F. Jr."/>
        </authorList>
    </citation>
    <scope>NUCLEOTIDE SEQUENCE [LARGE SCALE GENOMIC DNA]</scope>
    <source>
        <strain evidence="2">cv. Valencia</strain>
    </source>
</reference>
<protein>
    <submittedName>
        <fullName evidence="1">DNA-directed RNA polymerase V subunit 5C</fullName>
    </submittedName>
</protein>